<accession>A0ACC2TV27</accession>
<reference evidence="1" key="1">
    <citation type="submission" date="2022-04" db="EMBL/GenBank/DDBJ databases">
        <title>Genome of the entomopathogenic fungus Entomophthora muscae.</title>
        <authorList>
            <person name="Elya C."/>
            <person name="Lovett B.R."/>
            <person name="Lee E."/>
            <person name="Macias A.M."/>
            <person name="Hajek A.E."/>
            <person name="De Bivort B.L."/>
            <person name="Kasson M.T."/>
            <person name="De Fine Licht H.H."/>
            <person name="Stajich J.E."/>
        </authorList>
    </citation>
    <scope>NUCLEOTIDE SEQUENCE</scope>
    <source>
        <strain evidence="1">Berkeley</strain>
    </source>
</reference>
<gene>
    <name evidence="1" type="ORF">DSO57_1005176</name>
</gene>
<sequence length="593" mass="66178">MTKLSSLLVKWLILVRVGYFALKSCGDGLDVNLENLDTSCDKLVGSLIIKGDATVELNLQEITGELTVLKHLPSLKNPLKVSKLLLEPASSKGYNLSQITADKIQVGTRVRGKVIFDPEPAALILYPSGSITFYGITGTRLKRVEILGYNARVVGFREVKHLDYLEIRENEAFEDFFSLESANSVHIESTTSRVQLNIQKVGTLLIEASGFMNKPTISLENLAHVDDYIKVKGNPESFHAPKLTWGRLDFETEPTTLELNKDLEWAGKAVFRSKNFCQKYFHHFLVRSVDFDTPDNCNFKCPQTYDSTSINSLRFCKNLNAIQITKHSPKSIYLDNANTLTGDLIIDNHNGSFSAQSLTKITGNVHIVNCGSFSAPNLTEIEGSLTITNSSYISLFKLERILGDLKLTDSNFPTKQTLYNLKHVNKVYLQHQKSSLEFKALKYIHSLSISQSSLISITGIQATSLEDLVIEDCPHLKTLPLDHLEAVHNVFISSADFKDMTHVFPISFNATGNVTIKKFLFPTMALHLRSVGGQLAIENSNLLQTILLKANHLNLPLKSINNPRLGLVKFNDMDINYKSNDKIIKGNANPDTF</sequence>
<protein>
    <submittedName>
        <fullName evidence="1">Uncharacterized protein</fullName>
    </submittedName>
</protein>
<evidence type="ECO:0000313" key="1">
    <source>
        <dbReference type="EMBL" id="KAJ9078610.1"/>
    </source>
</evidence>
<dbReference type="EMBL" id="QTSX02002143">
    <property type="protein sequence ID" value="KAJ9078610.1"/>
    <property type="molecule type" value="Genomic_DNA"/>
</dbReference>
<name>A0ACC2TV27_9FUNG</name>
<comment type="caution">
    <text evidence="1">The sequence shown here is derived from an EMBL/GenBank/DDBJ whole genome shotgun (WGS) entry which is preliminary data.</text>
</comment>
<proteinExistence type="predicted"/>
<keyword evidence="2" id="KW-1185">Reference proteome</keyword>
<evidence type="ECO:0000313" key="2">
    <source>
        <dbReference type="Proteomes" id="UP001165960"/>
    </source>
</evidence>
<organism evidence="1 2">
    <name type="scientific">Entomophthora muscae</name>
    <dbReference type="NCBI Taxonomy" id="34485"/>
    <lineage>
        <taxon>Eukaryota</taxon>
        <taxon>Fungi</taxon>
        <taxon>Fungi incertae sedis</taxon>
        <taxon>Zoopagomycota</taxon>
        <taxon>Entomophthoromycotina</taxon>
        <taxon>Entomophthoromycetes</taxon>
        <taxon>Entomophthorales</taxon>
        <taxon>Entomophthoraceae</taxon>
        <taxon>Entomophthora</taxon>
    </lineage>
</organism>
<dbReference type="Proteomes" id="UP001165960">
    <property type="component" value="Unassembled WGS sequence"/>
</dbReference>